<comment type="caution">
    <text evidence="2">The sequence shown here is derived from an EMBL/GenBank/DDBJ whole genome shotgun (WGS) entry which is preliminary data.</text>
</comment>
<evidence type="ECO:0000313" key="2">
    <source>
        <dbReference type="EMBL" id="GFT38456.1"/>
    </source>
</evidence>
<dbReference type="Proteomes" id="UP000887013">
    <property type="component" value="Unassembled WGS sequence"/>
</dbReference>
<accession>A0A8X6TR98</accession>
<dbReference type="AlphaFoldDB" id="A0A8X6TR98"/>
<keyword evidence="3" id="KW-1185">Reference proteome</keyword>
<dbReference type="OrthoDB" id="10398904at2759"/>
<feature type="chain" id="PRO_5036446729" evidence="1">
    <location>
        <begin position="30"/>
        <end position="96"/>
    </location>
</feature>
<evidence type="ECO:0000313" key="3">
    <source>
        <dbReference type="Proteomes" id="UP000887013"/>
    </source>
</evidence>
<reference evidence="2" key="1">
    <citation type="submission" date="2020-08" db="EMBL/GenBank/DDBJ databases">
        <title>Multicomponent nature underlies the extraordinary mechanical properties of spider dragline silk.</title>
        <authorList>
            <person name="Kono N."/>
            <person name="Nakamura H."/>
            <person name="Mori M."/>
            <person name="Yoshida Y."/>
            <person name="Ohtoshi R."/>
            <person name="Malay A.D."/>
            <person name="Moran D.A.P."/>
            <person name="Tomita M."/>
            <person name="Numata K."/>
            <person name="Arakawa K."/>
        </authorList>
    </citation>
    <scope>NUCLEOTIDE SEQUENCE</scope>
</reference>
<keyword evidence="1" id="KW-0732">Signal</keyword>
<proteinExistence type="predicted"/>
<organism evidence="2 3">
    <name type="scientific">Nephila pilipes</name>
    <name type="common">Giant wood spider</name>
    <name type="synonym">Nephila maculata</name>
    <dbReference type="NCBI Taxonomy" id="299642"/>
    <lineage>
        <taxon>Eukaryota</taxon>
        <taxon>Metazoa</taxon>
        <taxon>Ecdysozoa</taxon>
        <taxon>Arthropoda</taxon>
        <taxon>Chelicerata</taxon>
        <taxon>Arachnida</taxon>
        <taxon>Araneae</taxon>
        <taxon>Araneomorphae</taxon>
        <taxon>Entelegynae</taxon>
        <taxon>Araneoidea</taxon>
        <taxon>Nephilidae</taxon>
        <taxon>Nephila</taxon>
    </lineage>
</organism>
<protein>
    <submittedName>
        <fullName evidence="2">Uncharacterized protein</fullName>
    </submittedName>
</protein>
<sequence>MLTDSTSPGLAIHCCCCILFFPLPIYVLGAMTVVPELSDDTVFCVIRSTWWTVASLKRTWSYVIGLEFGHPKSIGNQRVGAIYKQKKLFLFHGIFF</sequence>
<evidence type="ECO:0000256" key="1">
    <source>
        <dbReference type="SAM" id="SignalP"/>
    </source>
</evidence>
<gene>
    <name evidence="2" type="ORF">NPIL_663341</name>
</gene>
<feature type="signal peptide" evidence="1">
    <location>
        <begin position="1"/>
        <end position="29"/>
    </location>
</feature>
<name>A0A8X6TR98_NEPPI</name>
<dbReference type="EMBL" id="BMAW01014340">
    <property type="protein sequence ID" value="GFT38456.1"/>
    <property type="molecule type" value="Genomic_DNA"/>
</dbReference>